<feature type="compositionally biased region" description="Low complexity" evidence="1">
    <location>
        <begin position="45"/>
        <end position="70"/>
    </location>
</feature>
<dbReference type="EMBL" id="LSBJ02000004">
    <property type="protein sequence ID" value="OAQ66300.1"/>
    <property type="molecule type" value="Genomic_DNA"/>
</dbReference>
<dbReference type="OrthoDB" id="3858188at2759"/>
<evidence type="ECO:0000256" key="1">
    <source>
        <dbReference type="SAM" id="MobiDB-lite"/>
    </source>
</evidence>
<dbReference type="RefSeq" id="XP_018143387.1">
    <property type="nucleotide sequence ID" value="XM_018286665.1"/>
</dbReference>
<proteinExistence type="predicted"/>
<name>A0A179FM39_METCM</name>
<comment type="caution">
    <text evidence="2">The sequence shown here is derived from an EMBL/GenBank/DDBJ whole genome shotgun (WGS) entry which is preliminary data.</text>
</comment>
<reference evidence="2 3" key="1">
    <citation type="journal article" date="2016" name="PLoS Pathog.">
        <title>Biosynthesis of antibiotic leucinostatins in bio-control fungus Purpureocillium lilacinum and their inhibition on phytophthora revealed by genome mining.</title>
        <authorList>
            <person name="Wang G."/>
            <person name="Liu Z."/>
            <person name="Lin R."/>
            <person name="Li E."/>
            <person name="Mao Z."/>
            <person name="Ling J."/>
            <person name="Yang Y."/>
            <person name="Yin W.B."/>
            <person name="Xie B."/>
        </authorList>
    </citation>
    <scope>NUCLEOTIDE SEQUENCE [LARGE SCALE GENOMIC DNA]</scope>
    <source>
        <strain evidence="2">170</strain>
    </source>
</reference>
<accession>A0A179FM39</accession>
<evidence type="ECO:0000313" key="2">
    <source>
        <dbReference type="EMBL" id="OAQ66300.1"/>
    </source>
</evidence>
<dbReference type="AlphaFoldDB" id="A0A179FM39"/>
<feature type="compositionally biased region" description="Basic and acidic residues" evidence="1">
    <location>
        <begin position="20"/>
        <end position="29"/>
    </location>
</feature>
<evidence type="ECO:0000313" key="3">
    <source>
        <dbReference type="Proteomes" id="UP000078397"/>
    </source>
</evidence>
<dbReference type="Proteomes" id="UP000078397">
    <property type="component" value="Unassembled WGS sequence"/>
</dbReference>
<organism evidence="2 3">
    <name type="scientific">Pochonia chlamydosporia 170</name>
    <dbReference type="NCBI Taxonomy" id="1380566"/>
    <lineage>
        <taxon>Eukaryota</taxon>
        <taxon>Fungi</taxon>
        <taxon>Dikarya</taxon>
        <taxon>Ascomycota</taxon>
        <taxon>Pezizomycotina</taxon>
        <taxon>Sordariomycetes</taxon>
        <taxon>Hypocreomycetidae</taxon>
        <taxon>Hypocreales</taxon>
        <taxon>Clavicipitaceae</taxon>
        <taxon>Pochonia</taxon>
    </lineage>
</organism>
<gene>
    <name evidence="2" type="ORF">VFPPC_07865</name>
</gene>
<protein>
    <submittedName>
        <fullName evidence="2">Fungal specific transcription factor</fullName>
    </submittedName>
</protein>
<dbReference type="KEGG" id="pchm:VFPPC_07865"/>
<keyword evidence="3" id="KW-1185">Reference proteome</keyword>
<dbReference type="GeneID" id="28850659"/>
<dbReference type="STRING" id="1380566.A0A179FM39"/>
<sequence>MDQGLRASIWAPISSSRRTYDLDRHDTRSRSLPPPISAIAGPSVTSASTPGPRTTSTTTSTTTATTNPASKAGSLARLQSFRRFEHTCHRLRWKFIDLESSYNRALAPTQWGFTPADAERNFKVDFHEFYAWIEQAVVFLLLVFGVVVHKGGSRDEARAAGTGWSSHAYHHNVLKALDEEGNPLHDMLGSGDVNQALWKAKELRNRWKDAAEGRETPPLKMYDLRWIVTQILGGLEEAYMVAGREVDGDLGGGEDEGMVVEDGWEWMVESMDWEA</sequence>
<feature type="region of interest" description="Disordered" evidence="1">
    <location>
        <begin position="20"/>
        <end position="71"/>
    </location>
</feature>